<gene>
    <name evidence="1" type="ORF">J2S39_001576</name>
</gene>
<reference evidence="1" key="1">
    <citation type="submission" date="2023-07" db="EMBL/GenBank/DDBJ databases">
        <title>Sequencing the genomes of 1000 actinobacteria strains.</title>
        <authorList>
            <person name="Klenk H.-P."/>
        </authorList>
    </citation>
    <scope>NUCLEOTIDE SEQUENCE</scope>
    <source>
        <strain evidence="1">DSM 107476</strain>
    </source>
</reference>
<accession>A0ABU1ZYR4</accession>
<keyword evidence="2" id="KW-1185">Reference proteome</keyword>
<comment type="caution">
    <text evidence="1">The sequence shown here is derived from an EMBL/GenBank/DDBJ whole genome shotgun (WGS) entry which is preliminary data.</text>
</comment>
<protein>
    <submittedName>
        <fullName evidence="1">Uncharacterized protein</fullName>
    </submittedName>
</protein>
<organism evidence="1 2">
    <name type="scientific">Corynebacterium guangdongense</name>
    <dbReference type="NCBI Taxonomy" id="1783348"/>
    <lineage>
        <taxon>Bacteria</taxon>
        <taxon>Bacillati</taxon>
        <taxon>Actinomycetota</taxon>
        <taxon>Actinomycetes</taxon>
        <taxon>Mycobacteriales</taxon>
        <taxon>Corynebacteriaceae</taxon>
        <taxon>Corynebacterium</taxon>
    </lineage>
</organism>
<name>A0ABU1ZYR4_9CORY</name>
<proteinExistence type="predicted"/>
<dbReference type="Proteomes" id="UP001180840">
    <property type="component" value="Unassembled WGS sequence"/>
</dbReference>
<evidence type="ECO:0000313" key="2">
    <source>
        <dbReference type="Proteomes" id="UP001180840"/>
    </source>
</evidence>
<evidence type="ECO:0000313" key="1">
    <source>
        <dbReference type="EMBL" id="MDR7329900.1"/>
    </source>
</evidence>
<sequence>MVSDLHPPRARGEDLDDTDILRAVPKDKSALLPAARRLGGDAARPLETAFGKLRSLFGGK</sequence>
<dbReference type="EMBL" id="JAVDXZ010000001">
    <property type="protein sequence ID" value="MDR7329900.1"/>
    <property type="molecule type" value="Genomic_DNA"/>
</dbReference>